<dbReference type="InterPro" id="IPR029028">
    <property type="entry name" value="Alpha/beta_knot_MTases"/>
</dbReference>
<evidence type="ECO:0000313" key="6">
    <source>
        <dbReference type="EMBL" id="GGD59219.1"/>
    </source>
</evidence>
<keyword evidence="2 5" id="KW-0808">Transferase</keyword>
<sequence>MKIKLLMVGKTDHKGLQSMIQEYRKRLGHYIRFEQEVLQPPKNTRNRSIPEQKQIEGEVILKAVSDSDSVILLDEQGKGYSSVEFAGELQKYMNAGTRQLVFIIGGPYGFSEAVYSRAQGRISLSSMTFSHQMVRLIFLEQLYRAFTILRNESYHHQ</sequence>
<evidence type="ECO:0000256" key="4">
    <source>
        <dbReference type="ARBA" id="ARBA00038303"/>
    </source>
</evidence>
<dbReference type="PIRSF" id="PIRSF004505">
    <property type="entry name" value="MT_bac"/>
    <property type="match status" value="1"/>
</dbReference>
<evidence type="ECO:0000256" key="5">
    <source>
        <dbReference type="HAMAP-Rule" id="MF_00658"/>
    </source>
</evidence>
<feature type="binding site" evidence="5">
    <location>
        <position position="73"/>
    </location>
    <ligand>
        <name>S-adenosyl-L-methionine</name>
        <dbReference type="ChEBI" id="CHEBI:59789"/>
    </ligand>
</feature>
<evidence type="ECO:0000313" key="7">
    <source>
        <dbReference type="Proteomes" id="UP000625780"/>
    </source>
</evidence>
<dbReference type="InterPro" id="IPR029026">
    <property type="entry name" value="tRNA_m1G_MTases_N"/>
</dbReference>
<name>A0ABQ1R5X5_9FLAO</name>
<dbReference type="GO" id="GO:0008168">
    <property type="term" value="F:methyltransferase activity"/>
    <property type="evidence" value="ECO:0007669"/>
    <property type="project" value="UniProtKB-KW"/>
</dbReference>
<dbReference type="EMBL" id="BMFH01000002">
    <property type="protein sequence ID" value="GGD59219.1"/>
    <property type="molecule type" value="Genomic_DNA"/>
</dbReference>
<keyword evidence="5" id="KW-0963">Cytoplasm</keyword>
<dbReference type="InterPro" id="IPR003742">
    <property type="entry name" value="RlmH-like"/>
</dbReference>
<dbReference type="EC" id="2.1.1.177" evidence="5"/>
<keyword evidence="7" id="KW-1185">Reference proteome</keyword>
<comment type="function">
    <text evidence="5">Specifically methylates the pseudouridine at position 1915 (m3Psi1915) in 23S rRNA.</text>
</comment>
<dbReference type="PANTHER" id="PTHR33603">
    <property type="entry name" value="METHYLTRANSFERASE"/>
    <property type="match status" value="1"/>
</dbReference>
<evidence type="ECO:0000256" key="1">
    <source>
        <dbReference type="ARBA" id="ARBA00022603"/>
    </source>
</evidence>
<dbReference type="Proteomes" id="UP000625780">
    <property type="component" value="Unassembled WGS sequence"/>
</dbReference>
<protein>
    <recommendedName>
        <fullName evidence="5">Ribosomal RNA large subunit methyltransferase H</fullName>
        <ecNumber evidence="5">2.1.1.177</ecNumber>
    </recommendedName>
    <alternativeName>
        <fullName evidence="5">23S rRNA (pseudouridine1915-N3)-methyltransferase</fullName>
    </alternativeName>
    <alternativeName>
        <fullName evidence="5">23S rRNA m3Psi1915 methyltransferase</fullName>
    </alternativeName>
    <alternativeName>
        <fullName evidence="5">rRNA (pseudouridine-N3-)-methyltransferase RlmH</fullName>
    </alternativeName>
</protein>
<proteinExistence type="inferred from homology"/>
<keyword evidence="3 5" id="KW-0949">S-adenosyl-L-methionine</keyword>
<dbReference type="RefSeq" id="WP_188371299.1">
    <property type="nucleotide sequence ID" value="NZ_BMFH01000002.1"/>
</dbReference>
<accession>A0ABQ1R5X5</accession>
<dbReference type="CDD" id="cd18081">
    <property type="entry name" value="RlmH-like"/>
    <property type="match status" value="1"/>
</dbReference>
<feature type="binding site" evidence="5">
    <location>
        <position position="105"/>
    </location>
    <ligand>
        <name>S-adenosyl-L-methionine</name>
        <dbReference type="ChEBI" id="CHEBI:59789"/>
    </ligand>
</feature>
<comment type="catalytic activity">
    <reaction evidence="5">
        <text>pseudouridine(1915) in 23S rRNA + S-adenosyl-L-methionine = N(3)-methylpseudouridine(1915) in 23S rRNA + S-adenosyl-L-homocysteine + H(+)</text>
        <dbReference type="Rhea" id="RHEA:42752"/>
        <dbReference type="Rhea" id="RHEA-COMP:10221"/>
        <dbReference type="Rhea" id="RHEA-COMP:10222"/>
        <dbReference type="ChEBI" id="CHEBI:15378"/>
        <dbReference type="ChEBI" id="CHEBI:57856"/>
        <dbReference type="ChEBI" id="CHEBI:59789"/>
        <dbReference type="ChEBI" id="CHEBI:65314"/>
        <dbReference type="ChEBI" id="CHEBI:74486"/>
        <dbReference type="EC" id="2.1.1.177"/>
    </reaction>
</comment>
<comment type="caution">
    <text evidence="6">The sequence shown here is derived from an EMBL/GenBank/DDBJ whole genome shotgun (WGS) entry which is preliminary data.</text>
</comment>
<dbReference type="Gene3D" id="3.40.1280.10">
    <property type="match status" value="1"/>
</dbReference>
<dbReference type="HAMAP" id="MF_00658">
    <property type="entry name" value="23SrRNA_methyltr_H"/>
    <property type="match status" value="1"/>
</dbReference>
<comment type="subcellular location">
    <subcellularLocation>
        <location evidence="5">Cytoplasm</location>
    </subcellularLocation>
</comment>
<keyword evidence="1 5" id="KW-0489">Methyltransferase</keyword>
<evidence type="ECO:0000256" key="3">
    <source>
        <dbReference type="ARBA" id="ARBA00022691"/>
    </source>
</evidence>
<keyword evidence="5" id="KW-0698">rRNA processing</keyword>
<gene>
    <name evidence="5 6" type="primary">rlmH</name>
    <name evidence="6" type="ORF">GCM10011361_27010</name>
</gene>
<feature type="binding site" evidence="5">
    <location>
        <begin position="124"/>
        <end position="129"/>
    </location>
    <ligand>
        <name>S-adenosyl-L-methionine</name>
        <dbReference type="ChEBI" id="CHEBI:59789"/>
    </ligand>
</feature>
<comment type="subunit">
    <text evidence="5">Homodimer.</text>
</comment>
<dbReference type="GO" id="GO:0032259">
    <property type="term" value="P:methylation"/>
    <property type="evidence" value="ECO:0007669"/>
    <property type="project" value="UniProtKB-KW"/>
</dbReference>
<dbReference type="Pfam" id="PF02590">
    <property type="entry name" value="SPOUT_MTase"/>
    <property type="match status" value="1"/>
</dbReference>
<organism evidence="6 7">
    <name type="scientific">Muriicola marianensis</name>
    <dbReference type="NCBI Taxonomy" id="1324801"/>
    <lineage>
        <taxon>Bacteria</taxon>
        <taxon>Pseudomonadati</taxon>
        <taxon>Bacteroidota</taxon>
        <taxon>Flavobacteriia</taxon>
        <taxon>Flavobacteriales</taxon>
        <taxon>Flavobacteriaceae</taxon>
        <taxon>Muriicola</taxon>
    </lineage>
</organism>
<evidence type="ECO:0000256" key="2">
    <source>
        <dbReference type="ARBA" id="ARBA00022679"/>
    </source>
</evidence>
<dbReference type="SUPFAM" id="SSF75217">
    <property type="entry name" value="alpha/beta knot"/>
    <property type="match status" value="1"/>
</dbReference>
<dbReference type="NCBIfam" id="NF000990">
    <property type="entry name" value="PRK00103.2-4"/>
    <property type="match status" value="1"/>
</dbReference>
<reference evidence="7" key="1">
    <citation type="journal article" date="2019" name="Int. J. Syst. Evol. Microbiol.">
        <title>The Global Catalogue of Microorganisms (GCM) 10K type strain sequencing project: providing services to taxonomists for standard genome sequencing and annotation.</title>
        <authorList>
            <consortium name="The Broad Institute Genomics Platform"/>
            <consortium name="The Broad Institute Genome Sequencing Center for Infectious Disease"/>
            <person name="Wu L."/>
            <person name="Ma J."/>
        </authorList>
    </citation>
    <scope>NUCLEOTIDE SEQUENCE [LARGE SCALE GENOMIC DNA]</scope>
    <source>
        <strain evidence="7">CGMCC 1.12606</strain>
    </source>
</reference>
<comment type="similarity">
    <text evidence="4 5">Belongs to the RNA methyltransferase RlmH family.</text>
</comment>
<dbReference type="PANTHER" id="PTHR33603:SF1">
    <property type="entry name" value="RIBOSOMAL RNA LARGE SUBUNIT METHYLTRANSFERASE H"/>
    <property type="match status" value="1"/>
</dbReference>